<protein>
    <submittedName>
        <fullName evidence="2">VTC domain-containing protein</fullName>
    </submittedName>
</protein>
<gene>
    <name evidence="2" type="ORF">SAMN05216410_2785</name>
</gene>
<evidence type="ECO:0000313" key="2">
    <source>
        <dbReference type="EMBL" id="SDD08478.1"/>
    </source>
</evidence>
<dbReference type="Gene3D" id="3.20.100.30">
    <property type="entry name" value="VTC, catalytic tunnel domain"/>
    <property type="match status" value="1"/>
</dbReference>
<dbReference type="SUPFAM" id="SSF55154">
    <property type="entry name" value="CYTH-like phosphatases"/>
    <property type="match status" value="1"/>
</dbReference>
<dbReference type="InterPro" id="IPR018966">
    <property type="entry name" value="VTC_domain"/>
</dbReference>
<sequence length="267" mass="29333">MTAGLAATSGMPTVQGTDALVAGFTPVTLDEIQERADLQTRVDRKYVVPGHLFAELLEAHPDLGVLEIAGRRRFGYESVYFDTPDLVSYRGAAHGRRRRFKVRTRTYTDAGDCVFEVKVKGGRGETVKERLPYGLGDAETITPQARAFVADVLHEALPDAEGLVRSLSPTLVTMYDRTTFVDAAAGTRLTCDTTLRCTTPDDDASVALDDQVLLESKSPGAPTAIDRWLWSRGHRPDQISKYCVGLAALDAELPSNKWHRTLVRHFG</sequence>
<dbReference type="RefSeq" id="WP_245701171.1">
    <property type="nucleotide sequence ID" value="NZ_FMYH01000005.1"/>
</dbReference>
<dbReference type="InterPro" id="IPR033469">
    <property type="entry name" value="CYTH-like_dom_sf"/>
</dbReference>
<keyword evidence="3" id="KW-1185">Reference proteome</keyword>
<accession>A0A1G6RV89</accession>
<evidence type="ECO:0000259" key="1">
    <source>
        <dbReference type="Pfam" id="PF09359"/>
    </source>
</evidence>
<dbReference type="CDD" id="cd07750">
    <property type="entry name" value="PolyPPase_VTC_like"/>
    <property type="match status" value="1"/>
</dbReference>
<proteinExistence type="predicted"/>
<dbReference type="InterPro" id="IPR042267">
    <property type="entry name" value="VTC_sf"/>
</dbReference>
<name>A0A1G6RV89_9MICO</name>
<organism evidence="2 3">
    <name type="scientific">Sanguibacter gelidistatuariae</name>
    <dbReference type="NCBI Taxonomy" id="1814289"/>
    <lineage>
        <taxon>Bacteria</taxon>
        <taxon>Bacillati</taxon>
        <taxon>Actinomycetota</taxon>
        <taxon>Actinomycetes</taxon>
        <taxon>Micrococcales</taxon>
        <taxon>Sanguibacteraceae</taxon>
        <taxon>Sanguibacter</taxon>
    </lineage>
</organism>
<dbReference type="STRING" id="1814289.SAMN05216410_2785"/>
<dbReference type="Pfam" id="PF09359">
    <property type="entry name" value="VTC"/>
    <property type="match status" value="1"/>
</dbReference>
<feature type="domain" description="VTC" evidence="1">
    <location>
        <begin position="41"/>
        <end position="249"/>
    </location>
</feature>
<dbReference type="AlphaFoldDB" id="A0A1G6RV89"/>
<dbReference type="Proteomes" id="UP000199039">
    <property type="component" value="Unassembled WGS sequence"/>
</dbReference>
<dbReference type="GO" id="GO:0006799">
    <property type="term" value="P:polyphosphate biosynthetic process"/>
    <property type="evidence" value="ECO:0007669"/>
    <property type="project" value="UniProtKB-ARBA"/>
</dbReference>
<reference evidence="2 3" key="1">
    <citation type="submission" date="2016-09" db="EMBL/GenBank/DDBJ databases">
        <authorList>
            <person name="Capua I."/>
            <person name="De Benedictis P."/>
            <person name="Joannis T."/>
            <person name="Lombin L.H."/>
            <person name="Cattoli G."/>
        </authorList>
    </citation>
    <scope>NUCLEOTIDE SEQUENCE [LARGE SCALE GENOMIC DNA]</scope>
    <source>
        <strain evidence="2 3">ISLP-3</strain>
    </source>
</reference>
<evidence type="ECO:0000313" key="3">
    <source>
        <dbReference type="Proteomes" id="UP000199039"/>
    </source>
</evidence>
<dbReference type="EMBL" id="FMYH01000005">
    <property type="protein sequence ID" value="SDD08478.1"/>
    <property type="molecule type" value="Genomic_DNA"/>
</dbReference>